<dbReference type="InterPro" id="IPR027417">
    <property type="entry name" value="P-loop_NTPase"/>
</dbReference>
<dbReference type="SUPFAM" id="SSF52540">
    <property type="entry name" value="P-loop containing nucleoside triphosphate hydrolases"/>
    <property type="match status" value="2"/>
</dbReference>
<keyword evidence="1" id="KW-0813">Transport</keyword>
<evidence type="ECO:0000313" key="5">
    <source>
        <dbReference type="EMBL" id="MDN2481037.1"/>
    </source>
</evidence>
<dbReference type="EMBL" id="JAUEOZ010000001">
    <property type="protein sequence ID" value="MDN2481037.1"/>
    <property type="molecule type" value="Genomic_DNA"/>
</dbReference>
<dbReference type="PROSITE" id="PS50893">
    <property type="entry name" value="ABC_TRANSPORTER_2"/>
    <property type="match status" value="2"/>
</dbReference>
<comment type="caution">
    <text evidence="5">The sequence shown here is derived from an EMBL/GenBank/DDBJ whole genome shotgun (WGS) entry which is preliminary data.</text>
</comment>
<dbReference type="RefSeq" id="WP_289961170.1">
    <property type="nucleotide sequence ID" value="NZ_JAUEOZ010000001.1"/>
</dbReference>
<accession>A0ABT7XZ64</accession>
<evidence type="ECO:0000256" key="2">
    <source>
        <dbReference type="ARBA" id="ARBA00022741"/>
    </source>
</evidence>
<keyword evidence="6" id="KW-1185">Reference proteome</keyword>
<dbReference type="InterPro" id="IPR003593">
    <property type="entry name" value="AAA+_ATPase"/>
</dbReference>
<gene>
    <name evidence="5" type="ORF">QWJ08_06480</name>
</gene>
<evidence type="ECO:0000256" key="3">
    <source>
        <dbReference type="ARBA" id="ARBA00022840"/>
    </source>
</evidence>
<evidence type="ECO:0000256" key="1">
    <source>
        <dbReference type="ARBA" id="ARBA00022448"/>
    </source>
</evidence>
<dbReference type="Pfam" id="PF00005">
    <property type="entry name" value="ABC_tran"/>
    <property type="match status" value="2"/>
</dbReference>
<dbReference type="PANTHER" id="PTHR43553:SF3">
    <property type="entry name" value="ABC TRANSPORTER ATP-BINDING PROTEIN MODF"/>
    <property type="match status" value="1"/>
</dbReference>
<dbReference type="SMART" id="SM00382">
    <property type="entry name" value="AAA"/>
    <property type="match status" value="1"/>
</dbReference>
<feature type="domain" description="ABC transporter" evidence="4">
    <location>
        <begin position="250"/>
        <end position="484"/>
    </location>
</feature>
<sequence length="486" mass="55426">MELTFKDVTLTSPTTRLSIKDWKIHHKESWALFCTDGTSISALFDNLGKSDDETIVEGEIDNPYSWVQVSLKEQQRLLEDELANDDTDFLDKIDQGSTVAELISIKGMTSTKCQQLLEQLDLQHLANTGFRALSTGESRRVMLARAIAFNPDGLLLDDPFAGLDIQHRQSLQHYLATLSTTMPILCGISRFEDMPAWVDKIALFGHHSLVDTFSFDEWQEHRVIKQLTSQSKRQSEKVQQLLDKHKHLSTDSDTIFKIQQGHVAYTDKIIFTGLNWQIDPLQHWQIKGPNGCGKSTLLGLIFGDHPQCYSNDIVIFGRQRGSGETIWQIKQQIGMVSSALHLQYRAGCSTLEAVISGFYDSIGLYRKPTKAQIDEALEWLEILHLSEYRNTPFRQLDYAQQRLALLARALIKHPRLLILDEPYQGLDYLGRMLFKNTVSYLVSKQLCQVLYVSHYDEDKILGIDNVLSFHFDEGLQCYRAKINTVA</sequence>
<dbReference type="InterPro" id="IPR003439">
    <property type="entry name" value="ABC_transporter-like_ATP-bd"/>
</dbReference>
<name>A0ABT7XZ64_9VIBR</name>
<keyword evidence="3 5" id="KW-0067">ATP-binding</keyword>
<evidence type="ECO:0000259" key="4">
    <source>
        <dbReference type="PROSITE" id="PS50893"/>
    </source>
</evidence>
<dbReference type="GO" id="GO:0005524">
    <property type="term" value="F:ATP binding"/>
    <property type="evidence" value="ECO:0007669"/>
    <property type="project" value="UniProtKB-KW"/>
</dbReference>
<dbReference type="InterPro" id="IPR050095">
    <property type="entry name" value="ECF_ABC_transporter_ATP-bd"/>
</dbReference>
<dbReference type="Gene3D" id="3.40.50.300">
    <property type="entry name" value="P-loop containing nucleotide triphosphate hydrolases"/>
    <property type="match status" value="2"/>
</dbReference>
<reference evidence="5" key="1">
    <citation type="submission" date="2024-05" db="EMBL/GenBank/DDBJ databases">
        <title>Genome Sequences of Four Agar- Degrading Marine Bacteria.</title>
        <authorList>
            <person name="Phillips E.K."/>
            <person name="Shaffer J.C."/>
            <person name="Henson M.W."/>
            <person name="Temperton B."/>
            <person name="Thrash C.J."/>
            <person name="Martin M.O."/>
        </authorList>
    </citation>
    <scope>NUCLEOTIDE SEQUENCE</scope>
    <source>
        <strain evidence="5">EKP203</strain>
    </source>
</reference>
<feature type="domain" description="ABC transporter" evidence="4">
    <location>
        <begin position="3"/>
        <end position="231"/>
    </location>
</feature>
<dbReference type="Proteomes" id="UP001169719">
    <property type="component" value="Unassembled WGS sequence"/>
</dbReference>
<keyword evidence="2" id="KW-0547">Nucleotide-binding</keyword>
<organism evidence="5 6">
    <name type="scientific">Vibrio agarivorans</name>
    <dbReference type="NCBI Taxonomy" id="153622"/>
    <lineage>
        <taxon>Bacteria</taxon>
        <taxon>Pseudomonadati</taxon>
        <taxon>Pseudomonadota</taxon>
        <taxon>Gammaproteobacteria</taxon>
        <taxon>Vibrionales</taxon>
        <taxon>Vibrionaceae</taxon>
        <taxon>Vibrio</taxon>
    </lineage>
</organism>
<dbReference type="CDD" id="cd00267">
    <property type="entry name" value="ABC_ATPase"/>
    <property type="match status" value="1"/>
</dbReference>
<dbReference type="PANTHER" id="PTHR43553">
    <property type="entry name" value="HEAVY METAL TRANSPORTER"/>
    <property type="match status" value="1"/>
</dbReference>
<proteinExistence type="predicted"/>
<evidence type="ECO:0000313" key="6">
    <source>
        <dbReference type="Proteomes" id="UP001169719"/>
    </source>
</evidence>
<protein>
    <submittedName>
        <fullName evidence="5">ATP-binding cassette domain-containing protein</fullName>
    </submittedName>
</protein>